<dbReference type="EMBL" id="JBHTAA010000005">
    <property type="protein sequence ID" value="MFC7203899.1"/>
    <property type="molecule type" value="Genomic_DNA"/>
</dbReference>
<dbReference type="RefSeq" id="WP_390223234.1">
    <property type="nucleotide sequence ID" value="NZ_JBHTAA010000005.1"/>
</dbReference>
<keyword evidence="5" id="KW-0186">Copper</keyword>
<dbReference type="PANTHER" id="PTHR34192">
    <property type="entry name" value="PLASTOCYANIN MAJOR ISOFORM, CHLOROPLASTIC-RELATED"/>
    <property type="match status" value="1"/>
</dbReference>
<evidence type="ECO:0000256" key="5">
    <source>
        <dbReference type="ARBA" id="ARBA00023008"/>
    </source>
</evidence>
<dbReference type="Gene3D" id="2.60.40.420">
    <property type="entry name" value="Cupredoxins - blue copper proteins"/>
    <property type="match status" value="1"/>
</dbReference>
<accession>A0ABD5ZFP3</accession>
<comment type="subcellular location">
    <subcellularLocation>
        <location evidence="1">Membrane</location>
    </subcellularLocation>
</comment>
<protein>
    <submittedName>
        <fullName evidence="8">Plastocyanin/azurin family copper-binding protein</fullName>
    </submittedName>
</protein>
<evidence type="ECO:0000256" key="2">
    <source>
        <dbReference type="ARBA" id="ARBA00022448"/>
    </source>
</evidence>
<evidence type="ECO:0000256" key="3">
    <source>
        <dbReference type="ARBA" id="ARBA00022723"/>
    </source>
</evidence>
<keyword evidence="4" id="KW-0249">Electron transport</keyword>
<name>A0ABD5ZFP3_9EURY</name>
<evidence type="ECO:0000256" key="6">
    <source>
        <dbReference type="ARBA" id="ARBA00023136"/>
    </source>
</evidence>
<evidence type="ECO:0000256" key="1">
    <source>
        <dbReference type="ARBA" id="ARBA00004370"/>
    </source>
</evidence>
<sequence>MRDERPGFGQQTRRRFLATAGAAATAGLAGCATVLSPDDEYDVGMTAVAFTPPTITVEVGDEVVWQNTSSRGHTITAYENTLPDGAEFFATGGYEDEQTARDAYSNEIGGLINSGESYSYTFETPGEYQYFCIPHEQAGMVGTVVVE</sequence>
<dbReference type="Pfam" id="PF00127">
    <property type="entry name" value="Copper-bind"/>
    <property type="match status" value="1"/>
</dbReference>
<keyword evidence="3" id="KW-0479">Metal-binding</keyword>
<dbReference type="InterPro" id="IPR028871">
    <property type="entry name" value="BlueCu_1_BS"/>
</dbReference>
<dbReference type="Proteomes" id="UP001596481">
    <property type="component" value="Unassembled WGS sequence"/>
</dbReference>
<evidence type="ECO:0000313" key="9">
    <source>
        <dbReference type="Proteomes" id="UP001596481"/>
    </source>
</evidence>
<evidence type="ECO:0000256" key="4">
    <source>
        <dbReference type="ARBA" id="ARBA00022982"/>
    </source>
</evidence>
<dbReference type="GO" id="GO:0046872">
    <property type="term" value="F:metal ion binding"/>
    <property type="evidence" value="ECO:0007669"/>
    <property type="project" value="UniProtKB-KW"/>
</dbReference>
<dbReference type="InterPro" id="IPR006311">
    <property type="entry name" value="TAT_signal"/>
</dbReference>
<keyword evidence="2" id="KW-0813">Transport</keyword>
<dbReference type="InterPro" id="IPR000923">
    <property type="entry name" value="BlueCu_1"/>
</dbReference>
<proteinExistence type="predicted"/>
<dbReference type="AlphaFoldDB" id="A0ABD5ZFP3"/>
<dbReference type="SUPFAM" id="SSF49503">
    <property type="entry name" value="Cupredoxins"/>
    <property type="match status" value="1"/>
</dbReference>
<dbReference type="GO" id="GO:0016020">
    <property type="term" value="C:membrane"/>
    <property type="evidence" value="ECO:0007669"/>
    <property type="project" value="UniProtKB-SubCell"/>
</dbReference>
<reference evidence="8 9" key="1">
    <citation type="journal article" date="2019" name="Int. J. Syst. Evol. Microbiol.">
        <title>The Global Catalogue of Microorganisms (GCM) 10K type strain sequencing project: providing services to taxonomists for standard genome sequencing and annotation.</title>
        <authorList>
            <consortium name="The Broad Institute Genomics Platform"/>
            <consortium name="The Broad Institute Genome Sequencing Center for Infectious Disease"/>
            <person name="Wu L."/>
            <person name="Ma J."/>
        </authorList>
    </citation>
    <scope>NUCLEOTIDE SEQUENCE [LARGE SCALE GENOMIC DNA]</scope>
    <source>
        <strain evidence="8 9">DSM 29988</strain>
    </source>
</reference>
<keyword evidence="9" id="KW-1185">Reference proteome</keyword>
<dbReference type="PROSITE" id="PS51257">
    <property type="entry name" value="PROKAR_LIPOPROTEIN"/>
    <property type="match status" value="1"/>
</dbReference>
<keyword evidence="6" id="KW-0472">Membrane</keyword>
<evidence type="ECO:0000259" key="7">
    <source>
        <dbReference type="Pfam" id="PF00127"/>
    </source>
</evidence>
<dbReference type="PROSITE" id="PS00196">
    <property type="entry name" value="COPPER_BLUE"/>
    <property type="match status" value="1"/>
</dbReference>
<gene>
    <name evidence="8" type="ORF">ACFQJC_10250</name>
</gene>
<comment type="caution">
    <text evidence="8">The sequence shown here is derived from an EMBL/GenBank/DDBJ whole genome shotgun (WGS) entry which is preliminary data.</text>
</comment>
<dbReference type="PROSITE" id="PS51318">
    <property type="entry name" value="TAT"/>
    <property type="match status" value="1"/>
</dbReference>
<dbReference type="InterPro" id="IPR008972">
    <property type="entry name" value="Cupredoxin"/>
</dbReference>
<evidence type="ECO:0000313" key="8">
    <source>
        <dbReference type="EMBL" id="MFC7203899.1"/>
    </source>
</evidence>
<feature type="domain" description="Blue (type 1) copper" evidence="7">
    <location>
        <begin position="42"/>
        <end position="147"/>
    </location>
</feature>
<dbReference type="PANTHER" id="PTHR34192:SF10">
    <property type="entry name" value="PLASTOCYANIN MAJOR ISOFORM, CHLOROPLASTIC-RELATED"/>
    <property type="match status" value="1"/>
</dbReference>
<organism evidence="8 9">
    <name type="scientific">Haloferax namakaokahaiae</name>
    <dbReference type="NCBI Taxonomy" id="1748331"/>
    <lineage>
        <taxon>Archaea</taxon>
        <taxon>Methanobacteriati</taxon>
        <taxon>Methanobacteriota</taxon>
        <taxon>Stenosarchaea group</taxon>
        <taxon>Halobacteria</taxon>
        <taxon>Halobacteriales</taxon>
        <taxon>Haloferacaceae</taxon>
        <taxon>Haloferax</taxon>
    </lineage>
</organism>